<keyword evidence="3" id="KW-0285">Flavoprotein</keyword>
<evidence type="ECO:0000256" key="1">
    <source>
        <dbReference type="ARBA" id="ARBA00010790"/>
    </source>
</evidence>
<evidence type="ECO:0000256" key="3">
    <source>
        <dbReference type="PIRSR" id="PIRSR000137-2"/>
    </source>
</evidence>
<feature type="signal peptide" evidence="4">
    <location>
        <begin position="1"/>
        <end position="20"/>
    </location>
</feature>
<organism evidence="7 8">
    <name type="scientific">Anthostomella pinea</name>
    <dbReference type="NCBI Taxonomy" id="933095"/>
    <lineage>
        <taxon>Eukaryota</taxon>
        <taxon>Fungi</taxon>
        <taxon>Dikarya</taxon>
        <taxon>Ascomycota</taxon>
        <taxon>Pezizomycotina</taxon>
        <taxon>Sordariomycetes</taxon>
        <taxon>Xylariomycetidae</taxon>
        <taxon>Xylariales</taxon>
        <taxon>Xylariaceae</taxon>
        <taxon>Anthostomella</taxon>
    </lineage>
</organism>
<feature type="active site" description="Proton acceptor" evidence="2">
    <location>
        <position position="614"/>
    </location>
</feature>
<dbReference type="SUPFAM" id="SSF51905">
    <property type="entry name" value="FAD/NAD(P)-binding domain"/>
    <property type="match status" value="1"/>
</dbReference>
<feature type="chain" id="PRO_5042577738" evidence="4">
    <location>
        <begin position="21"/>
        <end position="668"/>
    </location>
</feature>
<dbReference type="SUPFAM" id="SSF54373">
    <property type="entry name" value="FAD-linked reductases, C-terminal domain"/>
    <property type="match status" value="1"/>
</dbReference>
<comment type="similarity">
    <text evidence="1">Belongs to the GMC oxidoreductase family.</text>
</comment>
<accession>A0AAI8W103</accession>
<dbReference type="Proteomes" id="UP001295740">
    <property type="component" value="Unassembled WGS sequence"/>
</dbReference>
<dbReference type="PIRSF" id="PIRSF000137">
    <property type="entry name" value="Alcohol_oxidase"/>
    <property type="match status" value="1"/>
</dbReference>
<sequence>MALPVALVLAACYFLSSVSGILIQTDTPSLPLADRYDYVVVGAGIGGLVVANRLSENPSVSVLVIEAGDLDDQAEDVTVPGNVGEEDPHRYEWVVTTGAQEFLDNTPRSFTQGKVVGGSTITNGLCWTRGSTADYDAWVNLGNPGWGWADLLPYFVKSETYTAQHDASLEPTAGASQRTDPVVSKHGYQGPIEVGFPRYIYNQTYNFLDGIQELGIPINDDLNSGYATGANLIPSSITAENQSRADARTSYLDPVLSRPNLALVTGHTVTRILHRGDNGTAPNPGPKVGVPGRIITGVEFAANSTSQRYNVSCRREVILAAGAILSPVLLQISGFGPADLLTSLGVEVAVDLPGVGSNLQDHPMLQPVYAFDAPDVFTAWDIVGRTRDAVREEYLANRIGPWTAPMVNTVAFPALEWVQDDAPQFLTRISNATSHLPPTYDATLLAGYTAQQTELTALLSRTDTPAYELMSTSWGQLAVSAMHTFSRGTVQARSVSVFDKDNPPLVDPRFCSHHFDCDVLLAALELNDRLIATAPMAALQPVPQAGFAPADARNRTALDEAMRALIRTEFHLSGSCSMLPRDLGGVVDPALRVYGTRGLRVVDASVLPLVPGAHIQAPVYAVAEKAADIIRLDNGDVAGVHPLPKEVRPTPPHCAHHAHRAHRAHRYW</sequence>
<dbReference type="AlphaFoldDB" id="A0AAI8W103"/>
<dbReference type="InterPro" id="IPR012132">
    <property type="entry name" value="GMC_OxRdtase"/>
</dbReference>
<feature type="domain" description="Glucose-methanol-choline oxidoreductase C-terminal" evidence="6">
    <location>
        <begin position="485"/>
        <end position="623"/>
    </location>
</feature>
<feature type="binding site" evidence="3">
    <location>
        <position position="269"/>
    </location>
    <ligand>
        <name>FAD</name>
        <dbReference type="ChEBI" id="CHEBI:57692"/>
    </ligand>
</feature>
<proteinExistence type="inferred from homology"/>
<protein>
    <submittedName>
        <fullName evidence="7">Uu.00g023540.m01.CDS01</fullName>
    </submittedName>
</protein>
<dbReference type="InterPro" id="IPR036188">
    <property type="entry name" value="FAD/NAD-bd_sf"/>
</dbReference>
<name>A0AAI8W103_9PEZI</name>
<keyword evidence="8" id="KW-1185">Reference proteome</keyword>
<dbReference type="InterPro" id="IPR007867">
    <property type="entry name" value="GMC_OxRtase_C"/>
</dbReference>
<dbReference type="Gene3D" id="3.50.50.60">
    <property type="entry name" value="FAD/NAD(P)-binding domain"/>
    <property type="match status" value="1"/>
</dbReference>
<evidence type="ECO:0000259" key="5">
    <source>
        <dbReference type="Pfam" id="PF00732"/>
    </source>
</evidence>
<keyword evidence="3" id="KW-0274">FAD</keyword>
<keyword evidence="4" id="KW-0732">Signal</keyword>
<evidence type="ECO:0000313" key="7">
    <source>
        <dbReference type="EMBL" id="CAJ2514235.1"/>
    </source>
</evidence>
<evidence type="ECO:0000256" key="2">
    <source>
        <dbReference type="PIRSR" id="PIRSR000137-1"/>
    </source>
</evidence>
<dbReference type="PANTHER" id="PTHR11552">
    <property type="entry name" value="GLUCOSE-METHANOL-CHOLINE GMC OXIDOREDUCTASE"/>
    <property type="match status" value="1"/>
</dbReference>
<dbReference type="PANTHER" id="PTHR11552:SF115">
    <property type="entry name" value="DEHYDROGENASE XPTC-RELATED"/>
    <property type="match status" value="1"/>
</dbReference>
<dbReference type="GO" id="GO:0044550">
    <property type="term" value="P:secondary metabolite biosynthetic process"/>
    <property type="evidence" value="ECO:0007669"/>
    <property type="project" value="TreeGrafter"/>
</dbReference>
<dbReference type="Pfam" id="PF00732">
    <property type="entry name" value="GMC_oxred_N"/>
    <property type="match status" value="1"/>
</dbReference>
<feature type="binding site" evidence="3">
    <location>
        <position position="115"/>
    </location>
    <ligand>
        <name>FAD</name>
        <dbReference type="ChEBI" id="CHEBI:57692"/>
    </ligand>
</feature>
<gene>
    <name evidence="7" type="ORF">KHLLAP_LOCUS14703</name>
</gene>
<feature type="domain" description="Glucose-methanol-choline oxidoreductase N-terminal" evidence="5">
    <location>
        <begin position="36"/>
        <end position="363"/>
    </location>
</feature>
<dbReference type="EMBL" id="CAUWAG010000020">
    <property type="protein sequence ID" value="CAJ2514235.1"/>
    <property type="molecule type" value="Genomic_DNA"/>
</dbReference>
<comment type="cofactor">
    <cofactor evidence="3">
        <name>FAD</name>
        <dbReference type="ChEBI" id="CHEBI:57692"/>
    </cofactor>
</comment>
<dbReference type="Pfam" id="PF05199">
    <property type="entry name" value="GMC_oxred_C"/>
    <property type="match status" value="1"/>
</dbReference>
<dbReference type="InterPro" id="IPR000172">
    <property type="entry name" value="GMC_OxRdtase_N"/>
</dbReference>
<dbReference type="GO" id="GO:0050660">
    <property type="term" value="F:flavin adenine dinucleotide binding"/>
    <property type="evidence" value="ECO:0007669"/>
    <property type="project" value="InterPro"/>
</dbReference>
<evidence type="ECO:0000313" key="8">
    <source>
        <dbReference type="Proteomes" id="UP001295740"/>
    </source>
</evidence>
<evidence type="ECO:0000259" key="6">
    <source>
        <dbReference type="Pfam" id="PF05199"/>
    </source>
</evidence>
<dbReference type="Gene3D" id="3.30.560.10">
    <property type="entry name" value="Glucose Oxidase, domain 3"/>
    <property type="match status" value="1"/>
</dbReference>
<feature type="active site" description="Proton donor" evidence="2">
    <location>
        <position position="571"/>
    </location>
</feature>
<evidence type="ECO:0000256" key="4">
    <source>
        <dbReference type="SAM" id="SignalP"/>
    </source>
</evidence>
<reference evidence="7" key="1">
    <citation type="submission" date="2023-10" db="EMBL/GenBank/DDBJ databases">
        <authorList>
            <person name="Hackl T."/>
        </authorList>
    </citation>
    <scope>NUCLEOTIDE SEQUENCE</scope>
</reference>
<dbReference type="GO" id="GO:0016614">
    <property type="term" value="F:oxidoreductase activity, acting on CH-OH group of donors"/>
    <property type="evidence" value="ECO:0007669"/>
    <property type="project" value="InterPro"/>
</dbReference>
<comment type="caution">
    <text evidence="7">The sequence shown here is derived from an EMBL/GenBank/DDBJ whole genome shotgun (WGS) entry which is preliminary data.</text>
</comment>